<reference evidence="2" key="1">
    <citation type="journal article" date="2023" name="G3 (Bethesda)">
        <title>Whole genome assembly and annotation of the endangered Caribbean coral Acropora cervicornis.</title>
        <authorList>
            <person name="Selwyn J.D."/>
            <person name="Vollmer S.V."/>
        </authorList>
    </citation>
    <scope>NUCLEOTIDE SEQUENCE</scope>
    <source>
        <strain evidence="2">K2</strain>
    </source>
</reference>
<proteinExistence type="predicted"/>
<dbReference type="InterPro" id="IPR053002">
    <property type="entry name" value="Metalloproteinase_M10B"/>
</dbReference>
<dbReference type="Pfam" id="PF01419">
    <property type="entry name" value="Jacalin"/>
    <property type="match status" value="1"/>
</dbReference>
<evidence type="ECO:0000313" key="2">
    <source>
        <dbReference type="EMBL" id="KAK2573907.1"/>
    </source>
</evidence>
<dbReference type="SUPFAM" id="SSF51101">
    <property type="entry name" value="Mannose-binding lectins"/>
    <property type="match status" value="1"/>
</dbReference>
<dbReference type="Gene3D" id="2.100.10.30">
    <property type="entry name" value="Jacalin-like lectin domain"/>
    <property type="match status" value="1"/>
</dbReference>
<keyword evidence="3" id="KW-1185">Reference proteome</keyword>
<sequence>MQVQDQKNEIRILNHSQGDIVCYPLVLLAGTITKQGAHRGGQLGRLFETSFDAASGRPDKVQVLDGASVSSGHIELSESTLLVRCKDHQMNWPVIDGGFKVVVPLSIGVNLITLSLKVNDAENVCVVEQKLTYTPLTLTRFVRVVYVKCADSDGSFDAPANVPCGLNSAIKRLSFNAQLLQTFTAESLYQHGLGHNTFRLEEDESGSPEVHVFTSKLTTSEALSMTGNQLYDTFSKELKGSNLFDPMCKFWTFMSCTHYDPPPASQFDEKLITKYVKAHTALGGGYLALFGTGGLHTWASSIEELVPCFTDTRQIDKLELFDDSGGRGTYWANYATGLGASMHELGHCFDLAHTPKGIMGRGFDDMNAVWTMWRRPPSEQNDLLLPGEKALEINEEASQKVTTAAHGSTTGHPTAEGLVPASGASVDRTMSILASPNEWSHGAHWYRSSAVLLRYHKWFSNSDDDSTSTKPMVHWCRTVCGPVGNCGDSCLKDQNTFNSIKWLSSQRASLGGFIIHAGEYVNCIQLIGNTEQPDTGICQEVLSDPHGSDGVGKKYTFAINSPEEYITAVDVRAGGWIDAIRLHTNEKSSIWMGGTGGDEYHFRPPPGRMILGIMGTSGTFVGSLGLLLSSDSSEGEPAESDDDDQFLIHAPHGIRLVELWDKKHCEVYQHWEFLRPDPPSTFTLSRTEVNENASTVLVEDDKGNIFRTGFAYDYSKII</sequence>
<dbReference type="GO" id="GO:0008237">
    <property type="term" value="F:metallopeptidase activity"/>
    <property type="evidence" value="ECO:0007669"/>
    <property type="project" value="UniProtKB-KW"/>
</dbReference>
<organism evidence="2 3">
    <name type="scientific">Acropora cervicornis</name>
    <name type="common">Staghorn coral</name>
    <dbReference type="NCBI Taxonomy" id="6130"/>
    <lineage>
        <taxon>Eukaryota</taxon>
        <taxon>Metazoa</taxon>
        <taxon>Cnidaria</taxon>
        <taxon>Anthozoa</taxon>
        <taxon>Hexacorallia</taxon>
        <taxon>Scleractinia</taxon>
        <taxon>Astrocoeniina</taxon>
        <taxon>Acroporidae</taxon>
        <taxon>Acropora</taxon>
    </lineage>
</organism>
<keyword evidence="2" id="KW-0645">Protease</keyword>
<keyword evidence="2" id="KW-0378">Hydrolase</keyword>
<dbReference type="PANTHER" id="PTHR21054">
    <property type="entry name" value="ZINC METALLOPROTEINASE-RELATED"/>
    <property type="match status" value="1"/>
</dbReference>
<dbReference type="PROSITE" id="PS51752">
    <property type="entry name" value="JACALIN_LECTIN"/>
    <property type="match status" value="1"/>
</dbReference>
<keyword evidence="2" id="KW-0482">Metalloprotease</keyword>
<dbReference type="SMART" id="SM00915">
    <property type="entry name" value="Jacalin"/>
    <property type="match status" value="1"/>
</dbReference>
<dbReference type="PANTHER" id="PTHR21054:SF2">
    <property type="entry name" value="MIP04191P"/>
    <property type="match status" value="1"/>
</dbReference>
<dbReference type="InterPro" id="IPR001229">
    <property type="entry name" value="Jacalin-like_lectin_dom"/>
</dbReference>
<protein>
    <submittedName>
        <fullName evidence="2">Zinc metalloproteinase</fullName>
    </submittedName>
</protein>
<reference evidence="2" key="2">
    <citation type="journal article" date="2023" name="Science">
        <title>Genomic signatures of disease resistance in endangered staghorn corals.</title>
        <authorList>
            <person name="Vollmer S.V."/>
            <person name="Selwyn J.D."/>
            <person name="Despard B.A."/>
            <person name="Roesel C.L."/>
        </authorList>
    </citation>
    <scope>NUCLEOTIDE SEQUENCE</scope>
    <source>
        <strain evidence="2">K2</strain>
    </source>
</reference>
<dbReference type="Pfam" id="PF12044">
    <property type="entry name" value="Metallopep"/>
    <property type="match status" value="1"/>
</dbReference>
<evidence type="ECO:0000313" key="3">
    <source>
        <dbReference type="Proteomes" id="UP001249851"/>
    </source>
</evidence>
<dbReference type="InterPro" id="IPR036404">
    <property type="entry name" value="Jacalin-like_lectin_dom_sf"/>
</dbReference>
<name>A0AAD9R672_ACRCE</name>
<gene>
    <name evidence="2" type="ORF">P5673_000012</name>
</gene>
<comment type="caution">
    <text evidence="2">The sequence shown here is derived from an EMBL/GenBank/DDBJ whole genome shotgun (WGS) entry which is preliminary data.</text>
</comment>
<evidence type="ECO:0000259" key="1">
    <source>
        <dbReference type="PROSITE" id="PS51752"/>
    </source>
</evidence>
<accession>A0AAD9R672</accession>
<dbReference type="AlphaFoldDB" id="A0AAD9R672"/>
<dbReference type="InterPro" id="IPR021917">
    <property type="entry name" value="Unchr_Zn-peptidase-like"/>
</dbReference>
<dbReference type="Proteomes" id="UP001249851">
    <property type="component" value="Unassembled WGS sequence"/>
</dbReference>
<feature type="domain" description="Jacalin-type lectin" evidence="1">
    <location>
        <begin position="477"/>
        <end position="630"/>
    </location>
</feature>
<dbReference type="EMBL" id="JARQWQ010000001">
    <property type="protein sequence ID" value="KAK2573907.1"/>
    <property type="molecule type" value="Genomic_DNA"/>
</dbReference>